<dbReference type="Proteomes" id="UP000000592">
    <property type="component" value="Chromosome"/>
</dbReference>
<evidence type="ECO:0000313" key="1">
    <source>
        <dbReference type="EMBL" id="AAS81001.1"/>
    </source>
</evidence>
<dbReference type="AlphaFoldDB" id="Q72JW5"/>
<dbReference type="RefSeq" id="WP_011173097.1">
    <property type="nucleotide sequence ID" value="NC_005835.1"/>
</dbReference>
<gene>
    <name evidence="1" type="ordered locus">TT_C0653</name>
</gene>
<reference evidence="1 2" key="1">
    <citation type="journal article" date="2004" name="Nat. Biotechnol.">
        <title>The genome sequence of the extreme thermophile Thermus thermophilus.</title>
        <authorList>
            <person name="Henne A."/>
            <person name="Brueggemann H."/>
            <person name="Raasch C."/>
            <person name="Wiezer A."/>
            <person name="Hartsch T."/>
            <person name="Liesegang H."/>
            <person name="Johann A."/>
            <person name="Lienard T."/>
            <person name="Gohl O."/>
            <person name="Martinez-Arias R."/>
            <person name="Jacobi C."/>
            <person name="Starkuviene V."/>
            <person name="Schlenczeck S."/>
            <person name="Dencker S."/>
            <person name="Huber R."/>
            <person name="Klenk H.-P."/>
            <person name="Overbeek R."/>
            <person name="Kramer W."/>
            <person name="Merkl R."/>
            <person name="Gottschalk G."/>
            <person name="Fritz H.-J."/>
        </authorList>
    </citation>
    <scope>NUCLEOTIDE SEQUENCE [LARGE SCALE GENOMIC DNA]</scope>
    <source>
        <strain evidence="2">ATCC BAA-163 / DSM 7039 / HB27</strain>
    </source>
</reference>
<accession>Q72JW5</accession>
<evidence type="ECO:0000313" key="2">
    <source>
        <dbReference type="Proteomes" id="UP000000592"/>
    </source>
</evidence>
<dbReference type="EMBL" id="AE017221">
    <property type="protein sequence ID" value="AAS81001.1"/>
    <property type="molecule type" value="Genomic_DNA"/>
</dbReference>
<dbReference type="KEGG" id="tth:TT_C0653"/>
<protein>
    <submittedName>
        <fullName evidence="1">Uncharacterized protein</fullName>
    </submittedName>
</protein>
<proteinExistence type="predicted"/>
<sequence>MARLGLNQWRLWQALFSAIEEVAPEILSDLAELLPQARKTREELQRFYGQGVLRWAALEPLTQSPSYFHEARAFAQALESWARRWKLYHAEVLEWALIQLEIWLDRPHLIGKMAVGTPILFSPPEFPTFEPPPWKPLDKAPANDYLRKLDEAYRAYRAQVEAILRKWEFTRKELYKHARWLALRLKGLNYSHIADLEEEPVGEDAIRRGVKRLAKELGLNL</sequence>
<organism evidence="1 2">
    <name type="scientific">Thermus thermophilus (strain ATCC BAA-163 / DSM 7039 / HB27)</name>
    <dbReference type="NCBI Taxonomy" id="262724"/>
    <lineage>
        <taxon>Bacteria</taxon>
        <taxon>Thermotogati</taxon>
        <taxon>Deinococcota</taxon>
        <taxon>Deinococci</taxon>
        <taxon>Thermales</taxon>
        <taxon>Thermaceae</taxon>
        <taxon>Thermus</taxon>
    </lineage>
</organism>
<name>Q72JW5_THET2</name>
<dbReference type="HOGENOM" id="CLU_1119739_0_0_0"/>
<dbReference type="eggNOG" id="ENOG5032GEB">
    <property type="taxonomic scope" value="Bacteria"/>
</dbReference>